<sequence length="400" mass="44585">MANTKEPSASVGKSIARPGYAAEHDEPNRISDFEVAASYNWLDEKNPTILVPGIPPVWSPPAIAPALKPDYGPQYVDQNTDRNPNSPLDSLILAVQTYQPDFDFPAVDMVSDRRPLRKLYGFVTGETDAFEFGAEMVGNTALFVRMEKQTREELPSTTFHGYRQAFEEQYTKLSASAKGSTSHHRIVRYNFGGFVLLVRSGADVYLQELVKGQTSLEKPDTEDLLSQVNVFETLSLGSRTATPTETKEKQDGRVTVVQGGQMIPHAAVLELTTRSKFAKRPFDIEQKMPDLWISQTPNFIEAYHRSVGYKTYNQPGLQQGKFDDIKVKAIREQLAKWETVNASALGKLATVLGQVIEEVKKAQGPCIVRYTGLGDNLRLSTIEALPSLSEDLKSLFHRKE</sequence>
<proteinExistence type="predicted"/>
<evidence type="ECO:0000313" key="3">
    <source>
        <dbReference type="Proteomes" id="UP000664534"/>
    </source>
</evidence>
<dbReference type="AlphaFoldDB" id="A0A8H3EYW1"/>
<dbReference type="PANTHER" id="PTHR35179:SF2">
    <property type="entry name" value="START DOMAIN-CONTAINING PROTEIN"/>
    <property type="match status" value="1"/>
</dbReference>
<evidence type="ECO:0008006" key="4">
    <source>
        <dbReference type="Google" id="ProtNLM"/>
    </source>
</evidence>
<dbReference type="OrthoDB" id="420564at2759"/>
<feature type="region of interest" description="Disordered" evidence="1">
    <location>
        <begin position="1"/>
        <end position="27"/>
    </location>
</feature>
<dbReference type="EMBL" id="CAJPDT010000008">
    <property type="protein sequence ID" value="CAF9911346.1"/>
    <property type="molecule type" value="Genomic_DNA"/>
</dbReference>
<reference evidence="2" key="1">
    <citation type="submission" date="2021-03" db="EMBL/GenBank/DDBJ databases">
        <authorList>
            <person name="Tagirdzhanova G."/>
        </authorList>
    </citation>
    <scope>NUCLEOTIDE SEQUENCE</scope>
</reference>
<evidence type="ECO:0000256" key="1">
    <source>
        <dbReference type="SAM" id="MobiDB-lite"/>
    </source>
</evidence>
<name>A0A8H3EYW1_9LECA</name>
<organism evidence="2 3">
    <name type="scientific">Imshaugia aleurites</name>
    <dbReference type="NCBI Taxonomy" id="172621"/>
    <lineage>
        <taxon>Eukaryota</taxon>
        <taxon>Fungi</taxon>
        <taxon>Dikarya</taxon>
        <taxon>Ascomycota</taxon>
        <taxon>Pezizomycotina</taxon>
        <taxon>Lecanoromycetes</taxon>
        <taxon>OSLEUM clade</taxon>
        <taxon>Lecanoromycetidae</taxon>
        <taxon>Lecanorales</taxon>
        <taxon>Lecanorineae</taxon>
        <taxon>Parmeliaceae</taxon>
        <taxon>Imshaugia</taxon>
    </lineage>
</organism>
<evidence type="ECO:0000313" key="2">
    <source>
        <dbReference type="EMBL" id="CAF9911346.1"/>
    </source>
</evidence>
<keyword evidence="3" id="KW-1185">Reference proteome</keyword>
<accession>A0A8H3EYW1</accession>
<dbReference type="PANTHER" id="PTHR35179">
    <property type="entry name" value="PROTEIN CBG02620"/>
    <property type="match status" value="1"/>
</dbReference>
<gene>
    <name evidence="2" type="ORF">IMSHALPRED_010002</name>
</gene>
<dbReference type="Proteomes" id="UP000664534">
    <property type="component" value="Unassembled WGS sequence"/>
</dbReference>
<comment type="caution">
    <text evidence="2">The sequence shown here is derived from an EMBL/GenBank/DDBJ whole genome shotgun (WGS) entry which is preliminary data.</text>
</comment>
<protein>
    <recommendedName>
        <fullName evidence="4">Geranylgeranyl pyrophosphate synthetase</fullName>
    </recommendedName>
</protein>